<dbReference type="InterPro" id="IPR019933">
    <property type="entry name" value="DivIVA_domain"/>
</dbReference>
<keyword evidence="4" id="KW-0963">Cytoplasm</keyword>
<organism evidence="10 11">
    <name type="scientific">Boudabousia marimammalium</name>
    <dbReference type="NCBI Taxonomy" id="156892"/>
    <lineage>
        <taxon>Bacteria</taxon>
        <taxon>Bacillati</taxon>
        <taxon>Actinomycetota</taxon>
        <taxon>Actinomycetes</taxon>
        <taxon>Actinomycetales</taxon>
        <taxon>Actinomycetaceae</taxon>
        <taxon>Boudabousia</taxon>
    </lineage>
</organism>
<reference evidence="11" key="1">
    <citation type="submission" date="2016-11" db="EMBL/GenBank/DDBJ databases">
        <title>Actinomyces gypaetusis sp. nov. isolated from Gypaetus barbatus in Qinghai Tibet Plateau China.</title>
        <authorList>
            <person name="Meng X."/>
        </authorList>
    </citation>
    <scope>NUCLEOTIDE SEQUENCE [LARGE SCALE GENOMIC DNA]</scope>
    <source>
        <strain evidence="11">DSM 15383</strain>
    </source>
</reference>
<comment type="caution">
    <text evidence="10">The sequence shown here is derived from an EMBL/GenBank/DDBJ whole genome shotgun (WGS) entry which is preliminary data.</text>
</comment>
<dbReference type="STRING" id="156892.BM477_04400"/>
<sequence>MAILTIDDILHHEFPRTKFKEGFDPDAVDAFLDRVIESMVLLQEENTELKSKLEAAERRLDEVGDGGMPVATPVSAPVDVEPHTPAEPASATSMLALAQRVHDEYVRDGREEGDRIIAESREQAKDIVRKAETERDGVLENLAQQRDELEGTIEGLKTFERDYRSQVRSHLESLLGNLEQGPQN</sequence>
<dbReference type="EMBL" id="MPDM01000004">
    <property type="protein sequence ID" value="OKL49237.1"/>
    <property type="molecule type" value="Genomic_DNA"/>
</dbReference>
<dbReference type="PANTHER" id="PTHR35794:SF2">
    <property type="entry name" value="CELL DIVISION PROTEIN DIVIVA"/>
    <property type="match status" value="1"/>
</dbReference>
<evidence type="ECO:0000256" key="4">
    <source>
        <dbReference type="ARBA" id="ARBA00022490"/>
    </source>
</evidence>
<proteinExistence type="inferred from homology"/>
<evidence type="ECO:0000256" key="1">
    <source>
        <dbReference type="ARBA" id="ARBA00004496"/>
    </source>
</evidence>
<evidence type="ECO:0000256" key="2">
    <source>
        <dbReference type="ARBA" id="ARBA00009008"/>
    </source>
</evidence>
<evidence type="ECO:0000256" key="3">
    <source>
        <dbReference type="ARBA" id="ARBA00018787"/>
    </source>
</evidence>
<evidence type="ECO:0000313" key="11">
    <source>
        <dbReference type="Proteomes" id="UP000186465"/>
    </source>
</evidence>
<dbReference type="GO" id="GO:0005737">
    <property type="term" value="C:cytoplasm"/>
    <property type="evidence" value="ECO:0007669"/>
    <property type="project" value="UniProtKB-SubCell"/>
</dbReference>
<dbReference type="Pfam" id="PF05103">
    <property type="entry name" value="DivIVA"/>
    <property type="match status" value="1"/>
</dbReference>
<evidence type="ECO:0000256" key="7">
    <source>
        <dbReference type="ARBA" id="ARBA00023306"/>
    </source>
</evidence>
<comment type="subcellular location">
    <subcellularLocation>
        <location evidence="1">Cytoplasm</location>
    </subcellularLocation>
</comment>
<dbReference type="OrthoDB" id="9815492at2"/>
<feature type="coiled-coil region" evidence="9">
    <location>
        <begin position="32"/>
        <end position="66"/>
    </location>
</feature>
<evidence type="ECO:0000256" key="9">
    <source>
        <dbReference type="SAM" id="Coils"/>
    </source>
</evidence>
<dbReference type="RefSeq" id="WP_075361476.1">
    <property type="nucleotide sequence ID" value="NZ_MPDM01000004.1"/>
</dbReference>
<comment type="similarity">
    <text evidence="2">Belongs to the DivIVA family.</text>
</comment>
<name>A0A1Q5PNY9_9ACTO</name>
<dbReference type="PANTHER" id="PTHR35794">
    <property type="entry name" value="CELL DIVISION PROTEIN DIVIVA"/>
    <property type="match status" value="1"/>
</dbReference>
<dbReference type="Proteomes" id="UP000186465">
    <property type="component" value="Unassembled WGS sequence"/>
</dbReference>
<gene>
    <name evidence="10" type="ORF">BM477_04400</name>
</gene>
<keyword evidence="5" id="KW-0132">Cell division</keyword>
<dbReference type="GO" id="GO:0051301">
    <property type="term" value="P:cell division"/>
    <property type="evidence" value="ECO:0007669"/>
    <property type="project" value="UniProtKB-KW"/>
</dbReference>
<evidence type="ECO:0000256" key="8">
    <source>
        <dbReference type="ARBA" id="ARBA00031737"/>
    </source>
</evidence>
<evidence type="ECO:0000256" key="5">
    <source>
        <dbReference type="ARBA" id="ARBA00022618"/>
    </source>
</evidence>
<keyword evidence="6 9" id="KW-0175">Coiled coil</keyword>
<keyword evidence="11" id="KW-1185">Reference proteome</keyword>
<dbReference type="AlphaFoldDB" id="A0A1Q5PNY9"/>
<accession>A0A1Q5PNY9</accession>
<keyword evidence="7" id="KW-0131">Cell cycle</keyword>
<protein>
    <recommendedName>
        <fullName evidence="3">Cell wall synthesis protein Wag31</fullName>
    </recommendedName>
    <alternativeName>
        <fullName evidence="8">Antigen 84</fullName>
    </alternativeName>
</protein>
<evidence type="ECO:0000313" key="10">
    <source>
        <dbReference type="EMBL" id="OKL49237.1"/>
    </source>
</evidence>
<feature type="coiled-coil region" evidence="9">
    <location>
        <begin position="121"/>
        <end position="159"/>
    </location>
</feature>
<dbReference type="Gene3D" id="6.10.250.660">
    <property type="match status" value="1"/>
</dbReference>
<dbReference type="InterPro" id="IPR007793">
    <property type="entry name" value="DivIVA_fam"/>
</dbReference>
<dbReference type="NCBIfam" id="TIGR03544">
    <property type="entry name" value="DivI1A_domain"/>
    <property type="match status" value="1"/>
</dbReference>
<evidence type="ECO:0000256" key="6">
    <source>
        <dbReference type="ARBA" id="ARBA00023054"/>
    </source>
</evidence>